<evidence type="ECO:0000256" key="2">
    <source>
        <dbReference type="ARBA" id="ARBA00010077"/>
    </source>
</evidence>
<dbReference type="PANTHER" id="PTHR17602">
    <property type="entry name" value="RIBOSOME BIOGENESIS REGULATORY PROTEIN"/>
    <property type="match status" value="1"/>
</dbReference>
<feature type="compositionally biased region" description="Basic and acidic residues" evidence="6">
    <location>
        <begin position="332"/>
        <end position="343"/>
    </location>
</feature>
<comment type="similarity">
    <text evidence="2 5">Belongs to the RRS1 family.</text>
</comment>
<feature type="region of interest" description="Disordered" evidence="6">
    <location>
        <begin position="1"/>
        <end position="26"/>
    </location>
</feature>
<comment type="caution">
    <text evidence="7">The sequence shown here is derived from an EMBL/GenBank/DDBJ whole genome shotgun (WGS) entry which is preliminary data.</text>
</comment>
<dbReference type="InterPro" id="IPR007023">
    <property type="entry name" value="Ribosom_reg"/>
</dbReference>
<dbReference type="Pfam" id="PF04939">
    <property type="entry name" value="RRS1"/>
    <property type="match status" value="1"/>
</dbReference>
<keyword evidence="4 5" id="KW-0539">Nucleus</keyword>
<dbReference type="GO" id="GO:0030687">
    <property type="term" value="C:preribosome, large subunit precursor"/>
    <property type="evidence" value="ECO:0007669"/>
    <property type="project" value="TreeGrafter"/>
</dbReference>
<sequence>MSSVGFSRSGRKSSVISSGRKRGADRLTLSRQKRAGRRSCWSLAGPSCRIPNYFEATTRIVTRPVAMGQVFTRKQTVTSCPDRPQTVHWREVREEREDDWRVAVVAKLNMSVVGAEYEVDLGNLMAFDSQHQFASPPSSREEIVKVAIEHGTRLVQAVAGALFSLPSMEDPDGPIVKLPAPSTKLPREKPLPKPRPPTKWEVFAQKKGIQKRNKEKLVFDEQTGTWKRRHGYDRVNDDNDIPIIEAKATDEPGTDPFAERRKEKKSRVEKQEKNRLANLKQAQKVGALPSHIQLAATALPITGTKANPKKVSKAELQNVAGLAATSTASGGKFDKKLDGEKPPKHEKKYRKFLPAVEGSGMGAMERQQTEKVLNKLISKHSHEILNVEKAVNMYNVKKEKKQRKQGGQSSTSSKLKPGKKSLKKKPQKRPSTNKGKSK</sequence>
<evidence type="ECO:0000256" key="5">
    <source>
        <dbReference type="RuleBase" id="RU364132"/>
    </source>
</evidence>
<gene>
    <name evidence="7" type="ORF">SHERM_08775</name>
</gene>
<proteinExistence type="inferred from homology"/>
<name>A0A9N7RU26_STRHE</name>
<evidence type="ECO:0000256" key="6">
    <source>
        <dbReference type="SAM" id="MobiDB-lite"/>
    </source>
</evidence>
<comment type="function">
    <text evidence="5">Involved in ribosomal large subunit assembly.</text>
</comment>
<dbReference type="AlphaFoldDB" id="A0A9N7RU26"/>
<feature type="compositionally biased region" description="Basic residues" evidence="6">
    <location>
        <begin position="416"/>
        <end position="428"/>
    </location>
</feature>
<feature type="region of interest" description="Disordered" evidence="6">
    <location>
        <begin position="395"/>
        <end position="438"/>
    </location>
</feature>
<dbReference type="Proteomes" id="UP001153555">
    <property type="component" value="Unassembled WGS sequence"/>
</dbReference>
<evidence type="ECO:0000256" key="1">
    <source>
        <dbReference type="ARBA" id="ARBA00004123"/>
    </source>
</evidence>
<dbReference type="PANTHER" id="PTHR17602:SF4">
    <property type="entry name" value="RIBOSOME BIOGENESIS REGULATORY PROTEIN HOMOLOG"/>
    <property type="match status" value="1"/>
</dbReference>
<evidence type="ECO:0000313" key="7">
    <source>
        <dbReference type="EMBL" id="CAA0842920.1"/>
    </source>
</evidence>
<dbReference type="GO" id="GO:0000447">
    <property type="term" value="P:endonucleolytic cleavage in ITS1 to separate SSU-rRNA from 5.8S rRNA and LSU-rRNA from tricistronic rRNA transcript (SSU-rRNA, 5.8S rRNA, LSU-rRNA)"/>
    <property type="evidence" value="ECO:0007669"/>
    <property type="project" value="TreeGrafter"/>
</dbReference>
<reference evidence="7" key="1">
    <citation type="submission" date="2019-12" db="EMBL/GenBank/DDBJ databases">
        <authorList>
            <person name="Scholes J."/>
        </authorList>
    </citation>
    <scope>NUCLEOTIDE SEQUENCE</scope>
</reference>
<comment type="subcellular location">
    <subcellularLocation>
        <location evidence="1 5">Nucleus</location>
    </subcellularLocation>
</comment>
<keyword evidence="3 5" id="KW-0690">Ribosome biogenesis</keyword>
<dbReference type="GO" id="GO:0005730">
    <property type="term" value="C:nucleolus"/>
    <property type="evidence" value="ECO:0007669"/>
    <property type="project" value="TreeGrafter"/>
</dbReference>
<dbReference type="GO" id="GO:0042273">
    <property type="term" value="P:ribosomal large subunit biogenesis"/>
    <property type="evidence" value="ECO:0007669"/>
    <property type="project" value="TreeGrafter"/>
</dbReference>
<keyword evidence="8" id="KW-1185">Reference proteome</keyword>
<evidence type="ECO:0000256" key="3">
    <source>
        <dbReference type="ARBA" id="ARBA00022517"/>
    </source>
</evidence>
<feature type="compositionally biased region" description="Low complexity" evidence="6">
    <location>
        <begin position="405"/>
        <end position="415"/>
    </location>
</feature>
<evidence type="ECO:0000256" key="4">
    <source>
        <dbReference type="ARBA" id="ARBA00023242"/>
    </source>
</evidence>
<feature type="region of interest" description="Disordered" evidence="6">
    <location>
        <begin position="179"/>
        <end position="198"/>
    </location>
</feature>
<organism evidence="7 8">
    <name type="scientific">Striga hermonthica</name>
    <name type="common">Purple witchweed</name>
    <name type="synonym">Buchnera hermonthica</name>
    <dbReference type="NCBI Taxonomy" id="68872"/>
    <lineage>
        <taxon>Eukaryota</taxon>
        <taxon>Viridiplantae</taxon>
        <taxon>Streptophyta</taxon>
        <taxon>Embryophyta</taxon>
        <taxon>Tracheophyta</taxon>
        <taxon>Spermatophyta</taxon>
        <taxon>Magnoliopsida</taxon>
        <taxon>eudicotyledons</taxon>
        <taxon>Gunneridae</taxon>
        <taxon>Pentapetalae</taxon>
        <taxon>asterids</taxon>
        <taxon>lamiids</taxon>
        <taxon>Lamiales</taxon>
        <taxon>Orobanchaceae</taxon>
        <taxon>Buchnereae</taxon>
        <taxon>Striga</taxon>
    </lineage>
</organism>
<protein>
    <recommendedName>
        <fullName evidence="5">Ribosome biogenesis regulatory protein</fullName>
    </recommendedName>
</protein>
<accession>A0A9N7RU26</accession>
<feature type="region of interest" description="Disordered" evidence="6">
    <location>
        <begin position="248"/>
        <end position="272"/>
    </location>
</feature>
<evidence type="ECO:0000313" key="8">
    <source>
        <dbReference type="Proteomes" id="UP001153555"/>
    </source>
</evidence>
<feature type="region of interest" description="Disordered" evidence="6">
    <location>
        <begin position="325"/>
        <end position="354"/>
    </location>
</feature>
<feature type="compositionally biased region" description="Basic and acidic residues" evidence="6">
    <location>
        <begin position="257"/>
        <end position="272"/>
    </location>
</feature>
<dbReference type="OrthoDB" id="28455at2759"/>
<dbReference type="EMBL" id="CACSLK010034598">
    <property type="protein sequence ID" value="CAA0842920.1"/>
    <property type="molecule type" value="Genomic_DNA"/>
</dbReference>